<sequence>MIDSDRRVRLIDFGSAAYIKTNNTNNKRNGTFNIFVGTIDYASPEVLTGNRYTGPPQDIWALGVLLYTMVHHSNPFHSPEDIVKKNLIFPFHLPKDLKALIDGMLEPNISSRFDIQKVVNHKWLQTSSN</sequence>
<feature type="domain" description="Protein kinase" evidence="3">
    <location>
        <begin position="1"/>
        <end position="124"/>
    </location>
</feature>
<dbReference type="InterPro" id="IPR011009">
    <property type="entry name" value="Kinase-like_dom_sf"/>
</dbReference>
<keyword evidence="4" id="KW-0418">Kinase</keyword>
<dbReference type="Pfam" id="PF00069">
    <property type="entry name" value="Pkinase"/>
    <property type="match status" value="1"/>
</dbReference>
<dbReference type="GO" id="GO:0045719">
    <property type="term" value="P:negative regulation of glycogen biosynthetic process"/>
    <property type="evidence" value="ECO:0007669"/>
    <property type="project" value="TreeGrafter"/>
</dbReference>
<dbReference type="EMBL" id="JAIXMP010000039">
    <property type="protein sequence ID" value="KAI9248241.1"/>
    <property type="molecule type" value="Genomic_DNA"/>
</dbReference>
<dbReference type="PANTHER" id="PTHR24346">
    <property type="entry name" value="MAP/MICROTUBULE AFFINITY-REGULATING KINASE"/>
    <property type="match status" value="1"/>
</dbReference>
<organism evidence="4 5">
    <name type="scientific">Phascolomyces articulosus</name>
    <dbReference type="NCBI Taxonomy" id="60185"/>
    <lineage>
        <taxon>Eukaryota</taxon>
        <taxon>Fungi</taxon>
        <taxon>Fungi incertae sedis</taxon>
        <taxon>Mucoromycota</taxon>
        <taxon>Mucoromycotina</taxon>
        <taxon>Mucoromycetes</taxon>
        <taxon>Mucorales</taxon>
        <taxon>Lichtheimiaceae</taxon>
        <taxon>Phascolomyces</taxon>
    </lineage>
</organism>
<dbReference type="Proteomes" id="UP001209540">
    <property type="component" value="Unassembled WGS sequence"/>
</dbReference>
<dbReference type="GO" id="GO:0005634">
    <property type="term" value="C:nucleus"/>
    <property type="evidence" value="ECO:0007669"/>
    <property type="project" value="TreeGrafter"/>
</dbReference>
<keyword evidence="1" id="KW-0547">Nucleotide-binding</keyword>
<evidence type="ECO:0000256" key="1">
    <source>
        <dbReference type="ARBA" id="ARBA00022741"/>
    </source>
</evidence>
<dbReference type="SMART" id="SM00220">
    <property type="entry name" value="S_TKc"/>
    <property type="match status" value="1"/>
</dbReference>
<evidence type="ECO:0000259" key="3">
    <source>
        <dbReference type="PROSITE" id="PS50011"/>
    </source>
</evidence>
<comment type="caution">
    <text evidence="4">The sequence shown here is derived from an EMBL/GenBank/DDBJ whole genome shotgun (WGS) entry which is preliminary data.</text>
</comment>
<reference evidence="4" key="2">
    <citation type="submission" date="2023-02" db="EMBL/GenBank/DDBJ databases">
        <authorList>
            <consortium name="DOE Joint Genome Institute"/>
            <person name="Mondo S.J."/>
            <person name="Chang Y."/>
            <person name="Wang Y."/>
            <person name="Ahrendt S."/>
            <person name="Andreopoulos W."/>
            <person name="Barry K."/>
            <person name="Beard J."/>
            <person name="Benny G.L."/>
            <person name="Blankenship S."/>
            <person name="Bonito G."/>
            <person name="Cuomo C."/>
            <person name="Desiro A."/>
            <person name="Gervers K.A."/>
            <person name="Hundley H."/>
            <person name="Kuo A."/>
            <person name="LaButti K."/>
            <person name="Lang B.F."/>
            <person name="Lipzen A."/>
            <person name="O'Donnell K."/>
            <person name="Pangilinan J."/>
            <person name="Reynolds N."/>
            <person name="Sandor L."/>
            <person name="Smith M.W."/>
            <person name="Tsang A."/>
            <person name="Grigoriev I.V."/>
            <person name="Stajich J.E."/>
            <person name="Spatafora J.W."/>
        </authorList>
    </citation>
    <scope>NUCLEOTIDE SEQUENCE</scope>
    <source>
        <strain evidence="4">RSA 2281</strain>
    </source>
</reference>
<dbReference type="GO" id="GO:0005829">
    <property type="term" value="C:cytosol"/>
    <property type="evidence" value="ECO:0007669"/>
    <property type="project" value="TreeGrafter"/>
</dbReference>
<accession>A0AAD5K0E0</accession>
<keyword evidence="2" id="KW-0067">ATP-binding</keyword>
<dbReference type="AlphaFoldDB" id="A0AAD5K0E0"/>
<dbReference type="GO" id="GO:0005524">
    <property type="term" value="F:ATP binding"/>
    <property type="evidence" value="ECO:0007669"/>
    <property type="project" value="UniProtKB-KW"/>
</dbReference>
<proteinExistence type="predicted"/>
<gene>
    <name evidence="4" type="ORF">BDA99DRAFT_525189</name>
</gene>
<evidence type="ECO:0000313" key="5">
    <source>
        <dbReference type="Proteomes" id="UP001209540"/>
    </source>
</evidence>
<dbReference type="GO" id="GO:0004674">
    <property type="term" value="F:protein serine/threonine kinase activity"/>
    <property type="evidence" value="ECO:0007669"/>
    <property type="project" value="TreeGrafter"/>
</dbReference>
<dbReference type="Gene3D" id="1.10.510.10">
    <property type="entry name" value="Transferase(Phosphotransferase) domain 1"/>
    <property type="match status" value="1"/>
</dbReference>
<name>A0AAD5K0E0_9FUNG</name>
<dbReference type="PROSITE" id="PS50011">
    <property type="entry name" value="PROTEIN_KINASE_DOM"/>
    <property type="match status" value="1"/>
</dbReference>
<keyword evidence="4" id="KW-0808">Transferase</keyword>
<evidence type="ECO:0000256" key="2">
    <source>
        <dbReference type="ARBA" id="ARBA00022840"/>
    </source>
</evidence>
<keyword evidence="5" id="KW-1185">Reference proteome</keyword>
<reference evidence="4" key="1">
    <citation type="journal article" date="2022" name="IScience">
        <title>Evolution of zygomycete secretomes and the origins of terrestrial fungal ecologies.</title>
        <authorList>
            <person name="Chang Y."/>
            <person name="Wang Y."/>
            <person name="Mondo S."/>
            <person name="Ahrendt S."/>
            <person name="Andreopoulos W."/>
            <person name="Barry K."/>
            <person name="Beard J."/>
            <person name="Benny G.L."/>
            <person name="Blankenship S."/>
            <person name="Bonito G."/>
            <person name="Cuomo C."/>
            <person name="Desiro A."/>
            <person name="Gervers K.A."/>
            <person name="Hundley H."/>
            <person name="Kuo A."/>
            <person name="LaButti K."/>
            <person name="Lang B.F."/>
            <person name="Lipzen A."/>
            <person name="O'Donnell K."/>
            <person name="Pangilinan J."/>
            <person name="Reynolds N."/>
            <person name="Sandor L."/>
            <person name="Smith M.E."/>
            <person name="Tsang A."/>
            <person name="Grigoriev I.V."/>
            <person name="Stajich J.E."/>
            <person name="Spatafora J.W."/>
        </authorList>
    </citation>
    <scope>NUCLEOTIDE SEQUENCE</scope>
    <source>
        <strain evidence="4">RSA 2281</strain>
    </source>
</reference>
<dbReference type="PANTHER" id="PTHR24346:SF51">
    <property type="entry name" value="PAS DOMAIN-CONTAINING SERINE_THREONINE-PROTEIN KINASE"/>
    <property type="match status" value="1"/>
</dbReference>
<dbReference type="InterPro" id="IPR000719">
    <property type="entry name" value="Prot_kinase_dom"/>
</dbReference>
<protein>
    <submittedName>
        <fullName evidence="4">Kinase-like domain-containing protein</fullName>
    </submittedName>
</protein>
<dbReference type="SUPFAM" id="SSF56112">
    <property type="entry name" value="Protein kinase-like (PK-like)"/>
    <property type="match status" value="1"/>
</dbReference>
<dbReference type="GO" id="GO:0035556">
    <property type="term" value="P:intracellular signal transduction"/>
    <property type="evidence" value="ECO:0007669"/>
    <property type="project" value="TreeGrafter"/>
</dbReference>
<evidence type="ECO:0000313" key="4">
    <source>
        <dbReference type="EMBL" id="KAI9248241.1"/>
    </source>
</evidence>